<evidence type="ECO:0000256" key="2">
    <source>
        <dbReference type="ARBA" id="ARBA00022475"/>
    </source>
</evidence>
<organism evidence="9">
    <name type="scientific">Rouxiella sp. WC2420</name>
    <dbReference type="NCBI Taxonomy" id="3234145"/>
    <lineage>
        <taxon>Bacteria</taxon>
        <taxon>Pseudomonadati</taxon>
        <taxon>Pseudomonadota</taxon>
        <taxon>Gammaproteobacteria</taxon>
        <taxon>Enterobacterales</taxon>
        <taxon>Yersiniaceae</taxon>
        <taxon>Rouxiella</taxon>
    </lineage>
</organism>
<dbReference type="PRINTS" id="PR00281">
    <property type="entry name" value="HOKGEFTOXIC"/>
</dbReference>
<evidence type="ECO:0000256" key="1">
    <source>
        <dbReference type="ARBA" id="ARBA00004377"/>
    </source>
</evidence>
<evidence type="ECO:0000256" key="4">
    <source>
        <dbReference type="ARBA" id="ARBA00022649"/>
    </source>
</evidence>
<gene>
    <name evidence="9" type="ORF">AB3G37_18170</name>
</gene>
<dbReference type="AlphaFoldDB" id="A0AB39VNM4"/>
<keyword evidence="6" id="KW-1133">Transmembrane helix</keyword>
<dbReference type="RefSeq" id="WP_369788701.1">
    <property type="nucleotide sequence ID" value="NZ_CP165628.1"/>
</dbReference>
<evidence type="ECO:0000256" key="8">
    <source>
        <dbReference type="RuleBase" id="RU221113"/>
    </source>
</evidence>
<protein>
    <submittedName>
        <fullName evidence="9">Hok/Gef family protein</fullName>
    </submittedName>
</protein>
<accession>A0AB39VNM4</accession>
<sequence>MPYKPIAAVLIVIAICTSWILHAAITEKSLCEISIKNGLWEVAALLSCDTVR</sequence>
<dbReference type="GO" id="GO:0005886">
    <property type="term" value="C:plasma membrane"/>
    <property type="evidence" value="ECO:0007669"/>
    <property type="project" value="UniProtKB-SubCell"/>
</dbReference>
<keyword evidence="7" id="KW-0472">Membrane</keyword>
<dbReference type="Pfam" id="PF01848">
    <property type="entry name" value="HOK_GEF"/>
    <property type="match status" value="1"/>
</dbReference>
<keyword evidence="3" id="KW-0997">Cell inner membrane</keyword>
<comment type="similarity">
    <text evidence="8">Belongs to the hok/gef family.</text>
</comment>
<evidence type="ECO:0000256" key="5">
    <source>
        <dbReference type="ARBA" id="ARBA00022692"/>
    </source>
</evidence>
<comment type="subcellular location">
    <subcellularLocation>
        <location evidence="1 8">Cell inner membrane</location>
        <topology evidence="1 8">Single-pass membrane protein</topology>
    </subcellularLocation>
</comment>
<evidence type="ECO:0000256" key="3">
    <source>
        <dbReference type="ARBA" id="ARBA00022519"/>
    </source>
</evidence>
<keyword evidence="4" id="KW-1277">Toxin-antitoxin system</keyword>
<evidence type="ECO:0000256" key="6">
    <source>
        <dbReference type="ARBA" id="ARBA00022989"/>
    </source>
</evidence>
<name>A0AB39VNM4_9GAMM</name>
<evidence type="ECO:0000256" key="7">
    <source>
        <dbReference type="ARBA" id="ARBA00023136"/>
    </source>
</evidence>
<reference evidence="9" key="1">
    <citation type="submission" date="2024-07" db="EMBL/GenBank/DDBJ databases">
        <authorList>
            <person name="Biller S.J."/>
        </authorList>
    </citation>
    <scope>NUCLEOTIDE SEQUENCE</scope>
    <source>
        <strain evidence="9">WC2420</strain>
    </source>
</reference>
<keyword evidence="5" id="KW-0812">Transmembrane</keyword>
<dbReference type="InterPro" id="IPR000021">
    <property type="entry name" value="Hok/gef_toxin"/>
</dbReference>
<dbReference type="EMBL" id="CP165628">
    <property type="protein sequence ID" value="XDU71455.1"/>
    <property type="molecule type" value="Genomic_DNA"/>
</dbReference>
<evidence type="ECO:0000313" key="9">
    <source>
        <dbReference type="EMBL" id="XDU71455.1"/>
    </source>
</evidence>
<proteinExistence type="inferred from homology"/>
<keyword evidence="2" id="KW-1003">Cell membrane</keyword>